<reference evidence="7 8" key="1">
    <citation type="submission" date="2019-11" db="EMBL/GenBank/DDBJ databases">
        <title>Draft genome sequence of Paludibacterium sp. dN18-1.</title>
        <authorList>
            <person name="Im W.-T."/>
        </authorList>
    </citation>
    <scope>NUCLEOTIDE SEQUENCE [LARGE SCALE GENOMIC DNA]</scope>
    <source>
        <strain evidence="8">dN 18-1</strain>
    </source>
</reference>
<evidence type="ECO:0000256" key="4">
    <source>
        <dbReference type="ARBA" id="ARBA00022833"/>
    </source>
</evidence>
<evidence type="ECO:0000259" key="6">
    <source>
        <dbReference type="Pfam" id="PF02900"/>
    </source>
</evidence>
<organism evidence="7 8">
    <name type="scientific">Paludibacterium denitrificans</name>
    <dbReference type="NCBI Taxonomy" id="2675226"/>
    <lineage>
        <taxon>Bacteria</taxon>
        <taxon>Pseudomonadati</taxon>
        <taxon>Pseudomonadota</taxon>
        <taxon>Betaproteobacteria</taxon>
        <taxon>Neisseriales</taxon>
        <taxon>Chromobacteriaceae</taxon>
        <taxon>Paludibacterium</taxon>
    </lineage>
</organism>
<dbReference type="GO" id="GO:0008270">
    <property type="term" value="F:zinc ion binding"/>
    <property type="evidence" value="ECO:0007669"/>
    <property type="project" value="InterPro"/>
</dbReference>
<dbReference type="Gene3D" id="3.40.830.10">
    <property type="entry name" value="LigB-like"/>
    <property type="match status" value="1"/>
</dbReference>
<comment type="similarity">
    <text evidence="2">Belongs to the DODA-type extradiol aromatic ring-opening dioxygenase family.</text>
</comment>
<dbReference type="PIRSF" id="PIRSF006157">
    <property type="entry name" value="Doxgns_DODA"/>
    <property type="match status" value="1"/>
</dbReference>
<dbReference type="AlphaFoldDB" id="A0A844GAV9"/>
<dbReference type="RefSeq" id="WP_230370590.1">
    <property type="nucleotide sequence ID" value="NZ_WLYX01000001.1"/>
</dbReference>
<evidence type="ECO:0000256" key="2">
    <source>
        <dbReference type="ARBA" id="ARBA00007581"/>
    </source>
</evidence>
<keyword evidence="4" id="KW-0862">Zinc</keyword>
<evidence type="ECO:0000313" key="8">
    <source>
        <dbReference type="Proteomes" id="UP000446658"/>
    </source>
</evidence>
<evidence type="ECO:0000313" key="7">
    <source>
        <dbReference type="EMBL" id="MTD33553.1"/>
    </source>
</evidence>
<dbReference type="Proteomes" id="UP000446658">
    <property type="component" value="Unassembled WGS sequence"/>
</dbReference>
<dbReference type="CDD" id="cd07363">
    <property type="entry name" value="45_DOPA_Dioxygenase"/>
    <property type="match status" value="1"/>
</dbReference>
<accession>A0A844GAV9</accession>
<keyword evidence="3" id="KW-0479">Metal-binding</keyword>
<dbReference type="SUPFAM" id="SSF53213">
    <property type="entry name" value="LigB-like"/>
    <property type="match status" value="1"/>
</dbReference>
<dbReference type="PANTHER" id="PTHR30096:SF0">
    <property type="entry name" value="4,5-DOPA DIOXYGENASE EXTRADIOL-LIKE PROTEIN"/>
    <property type="match status" value="1"/>
</dbReference>
<dbReference type="GO" id="GO:0016702">
    <property type="term" value="F:oxidoreductase activity, acting on single donors with incorporation of molecular oxygen, incorporation of two atoms of oxygen"/>
    <property type="evidence" value="ECO:0007669"/>
    <property type="project" value="UniProtKB-ARBA"/>
</dbReference>
<dbReference type="InterPro" id="IPR014436">
    <property type="entry name" value="Extradiol_dOase_DODA"/>
</dbReference>
<proteinExistence type="inferred from homology"/>
<evidence type="ECO:0000256" key="1">
    <source>
        <dbReference type="ARBA" id="ARBA00001947"/>
    </source>
</evidence>
<evidence type="ECO:0000256" key="3">
    <source>
        <dbReference type="ARBA" id="ARBA00022723"/>
    </source>
</evidence>
<comment type="cofactor">
    <cofactor evidence="1">
        <name>Zn(2+)</name>
        <dbReference type="ChEBI" id="CHEBI:29105"/>
    </cofactor>
</comment>
<keyword evidence="7" id="KW-0223">Dioxygenase</keyword>
<keyword evidence="8" id="KW-1185">Reference proteome</keyword>
<feature type="domain" description="Extradiol ring-cleavage dioxygenase class III enzyme subunit B" evidence="6">
    <location>
        <begin position="7"/>
        <end position="246"/>
    </location>
</feature>
<dbReference type="GO" id="GO:0008198">
    <property type="term" value="F:ferrous iron binding"/>
    <property type="evidence" value="ECO:0007669"/>
    <property type="project" value="InterPro"/>
</dbReference>
<dbReference type="PANTHER" id="PTHR30096">
    <property type="entry name" value="4,5-DOPA DIOXYGENASE EXTRADIOL-LIKE PROTEIN"/>
    <property type="match status" value="1"/>
</dbReference>
<comment type="caution">
    <text evidence="7">The sequence shown here is derived from an EMBL/GenBank/DDBJ whole genome shotgun (WGS) entry which is preliminary data.</text>
</comment>
<dbReference type="Pfam" id="PF02900">
    <property type="entry name" value="LigB"/>
    <property type="match status" value="1"/>
</dbReference>
<gene>
    <name evidence="7" type="ORF">GKE73_12390</name>
</gene>
<protein>
    <submittedName>
        <fullName evidence="7">Dioxygenase</fullName>
    </submittedName>
</protein>
<dbReference type="EMBL" id="WLYX01000001">
    <property type="protein sequence ID" value="MTD33553.1"/>
    <property type="molecule type" value="Genomic_DNA"/>
</dbReference>
<sequence>MTTRHPALFISHGAPTLALEDSPTAHFLEQLGRDLPRPRAIVVLSAHWETRLPTVSLTAAPETVYDFGGFPRALYTLQYPAVTDVKLAENVRDRLAAAGFAVATTDTHGWDHGVWTPLLRMYPQADIPLVAVSLPHAASAEVFYQMGQALRALRDDNVLIIGSGSYTHNLWALQPEGSAIPQWAQQFALWVDQALAEHRLADLLDWKNQAPLARNNHPSDEHFNPLFAMLGAASDGVAPQRLHDDWRYGSLSMACWRFD</sequence>
<dbReference type="InterPro" id="IPR004183">
    <property type="entry name" value="Xdiol_dOase_suB"/>
</dbReference>
<evidence type="ECO:0000256" key="5">
    <source>
        <dbReference type="ARBA" id="ARBA00023002"/>
    </source>
</evidence>
<name>A0A844GAV9_9NEIS</name>
<keyword evidence="5" id="KW-0560">Oxidoreductase</keyword>